<evidence type="ECO:0000256" key="3">
    <source>
        <dbReference type="ARBA" id="ARBA00022723"/>
    </source>
</evidence>
<sequence length="343" mass="37430">MKVVFNEAQKRHYPKNFLVSGAQKPNPEVPERADRLLAAALDSGLEQVTPPDYGLSAVSAVHTPEYLDFLEHVHARWQRIEGASEEVVPNVHPNYRDGRYPHSVVGQAGYHMADTACPISGETWQAALWSAHAATHAAWLVLEGDPAAYALSRPPGHHAYADIAGGFCFLNNSGVAAAKLRRRHARVAIIDVDVHHGNGTQGMFYRRDDVLTVSIHADPVRFYPFFWGHADERGEGPGLGYNFNLPVPRGTADDDYMPILDRALQRVQAFAPQAIVVALGLDAYEGDPLQGLSISTPGFARIGERLAKLGLPSVIVQEGGYLCDELGLNLSSFLDGFTNAHKI</sequence>
<dbReference type="EMBL" id="JBHSCW010000015">
    <property type="protein sequence ID" value="MFC4353411.1"/>
    <property type="molecule type" value="Genomic_DNA"/>
</dbReference>
<dbReference type="PRINTS" id="PR01270">
    <property type="entry name" value="HDASUPER"/>
</dbReference>
<comment type="cofactor">
    <cofactor evidence="1">
        <name>Zn(2+)</name>
        <dbReference type="ChEBI" id="CHEBI:29105"/>
    </cofactor>
</comment>
<keyword evidence="8" id="KW-1185">Reference proteome</keyword>
<evidence type="ECO:0000313" key="8">
    <source>
        <dbReference type="Proteomes" id="UP001595799"/>
    </source>
</evidence>
<evidence type="ECO:0000256" key="5">
    <source>
        <dbReference type="ARBA" id="ARBA00022833"/>
    </source>
</evidence>
<dbReference type="PANTHER" id="PTHR10625:SF17">
    <property type="entry name" value="HISTONE DEACETYLASE 8"/>
    <property type="match status" value="1"/>
</dbReference>
<keyword evidence="3" id="KW-0479">Metal-binding</keyword>
<dbReference type="CDD" id="cd10001">
    <property type="entry name" value="HDAC_classII_APAH"/>
    <property type="match status" value="1"/>
</dbReference>
<dbReference type="Proteomes" id="UP001595799">
    <property type="component" value="Unassembled WGS sequence"/>
</dbReference>
<keyword evidence="4" id="KW-0378">Hydrolase</keyword>
<dbReference type="InterPro" id="IPR000286">
    <property type="entry name" value="HDACs"/>
</dbReference>
<evidence type="ECO:0000256" key="4">
    <source>
        <dbReference type="ARBA" id="ARBA00022801"/>
    </source>
</evidence>
<dbReference type="InterPro" id="IPR023801">
    <property type="entry name" value="His_deacetylse_dom"/>
</dbReference>
<gene>
    <name evidence="7" type="ORF">ACFOW6_17855</name>
</gene>
<dbReference type="Gene3D" id="3.40.800.20">
    <property type="entry name" value="Histone deacetylase domain"/>
    <property type="match status" value="1"/>
</dbReference>
<dbReference type="SUPFAM" id="SSF52768">
    <property type="entry name" value="Arginase/deacetylase"/>
    <property type="match status" value="1"/>
</dbReference>
<comment type="caution">
    <text evidence="7">The sequence shown here is derived from an EMBL/GenBank/DDBJ whole genome shotgun (WGS) entry which is preliminary data.</text>
</comment>
<evidence type="ECO:0000256" key="2">
    <source>
        <dbReference type="ARBA" id="ARBA00005947"/>
    </source>
</evidence>
<dbReference type="PANTHER" id="PTHR10625">
    <property type="entry name" value="HISTONE DEACETYLASE HDAC1-RELATED"/>
    <property type="match status" value="1"/>
</dbReference>
<evidence type="ECO:0000313" key="7">
    <source>
        <dbReference type="EMBL" id="MFC4353411.1"/>
    </source>
</evidence>
<feature type="domain" description="Histone deacetylase" evidence="6">
    <location>
        <begin position="27"/>
        <end position="332"/>
    </location>
</feature>
<protein>
    <submittedName>
        <fullName evidence="7">Histone deacetylase family protein</fullName>
    </submittedName>
</protein>
<name>A0ABV8URR6_9PROT</name>
<dbReference type="Pfam" id="PF00850">
    <property type="entry name" value="Hist_deacetyl"/>
    <property type="match status" value="1"/>
</dbReference>
<organism evidence="7 8">
    <name type="scientific">Fodinicurvata halophila</name>
    <dbReference type="NCBI Taxonomy" id="1419723"/>
    <lineage>
        <taxon>Bacteria</taxon>
        <taxon>Pseudomonadati</taxon>
        <taxon>Pseudomonadota</taxon>
        <taxon>Alphaproteobacteria</taxon>
        <taxon>Rhodospirillales</taxon>
        <taxon>Rhodovibrionaceae</taxon>
        <taxon>Fodinicurvata</taxon>
    </lineage>
</organism>
<comment type="similarity">
    <text evidence="2">Belongs to the histone deacetylase family.</text>
</comment>
<dbReference type="RefSeq" id="WP_382423787.1">
    <property type="nucleotide sequence ID" value="NZ_JBHSCW010000015.1"/>
</dbReference>
<keyword evidence="5" id="KW-0862">Zinc</keyword>
<evidence type="ECO:0000259" key="6">
    <source>
        <dbReference type="Pfam" id="PF00850"/>
    </source>
</evidence>
<accession>A0ABV8URR6</accession>
<proteinExistence type="inferred from homology"/>
<evidence type="ECO:0000256" key="1">
    <source>
        <dbReference type="ARBA" id="ARBA00001947"/>
    </source>
</evidence>
<dbReference type="InterPro" id="IPR037138">
    <property type="entry name" value="His_deacetylse_dom_sf"/>
</dbReference>
<dbReference type="InterPro" id="IPR023696">
    <property type="entry name" value="Ureohydrolase_dom_sf"/>
</dbReference>
<reference evidence="8" key="1">
    <citation type="journal article" date="2019" name="Int. J. Syst. Evol. Microbiol.">
        <title>The Global Catalogue of Microorganisms (GCM) 10K type strain sequencing project: providing services to taxonomists for standard genome sequencing and annotation.</title>
        <authorList>
            <consortium name="The Broad Institute Genomics Platform"/>
            <consortium name="The Broad Institute Genome Sequencing Center for Infectious Disease"/>
            <person name="Wu L."/>
            <person name="Ma J."/>
        </authorList>
    </citation>
    <scope>NUCLEOTIDE SEQUENCE [LARGE SCALE GENOMIC DNA]</scope>
    <source>
        <strain evidence="8">CECT 8472</strain>
    </source>
</reference>